<protein>
    <submittedName>
        <fullName evidence="1">Uncharacterized protein</fullName>
    </submittedName>
</protein>
<reference evidence="1" key="1">
    <citation type="journal article" date="2015" name="Nature">
        <title>Complex archaea that bridge the gap between prokaryotes and eukaryotes.</title>
        <authorList>
            <person name="Spang A."/>
            <person name="Saw J.H."/>
            <person name="Jorgensen S.L."/>
            <person name="Zaremba-Niedzwiedzka K."/>
            <person name="Martijn J."/>
            <person name="Lind A.E."/>
            <person name="van Eijk R."/>
            <person name="Schleper C."/>
            <person name="Guy L."/>
            <person name="Ettema T.J."/>
        </authorList>
    </citation>
    <scope>NUCLEOTIDE SEQUENCE</scope>
</reference>
<gene>
    <name evidence="1" type="ORF">LCGC14_1654450</name>
</gene>
<organism evidence="1">
    <name type="scientific">marine sediment metagenome</name>
    <dbReference type="NCBI Taxonomy" id="412755"/>
    <lineage>
        <taxon>unclassified sequences</taxon>
        <taxon>metagenomes</taxon>
        <taxon>ecological metagenomes</taxon>
    </lineage>
</organism>
<accession>A0A0F9KBU3</accession>
<dbReference type="EMBL" id="LAZR01013959">
    <property type="protein sequence ID" value="KKM19553.1"/>
    <property type="molecule type" value="Genomic_DNA"/>
</dbReference>
<dbReference type="AlphaFoldDB" id="A0A0F9KBU3"/>
<evidence type="ECO:0000313" key="1">
    <source>
        <dbReference type="EMBL" id="KKM19553.1"/>
    </source>
</evidence>
<sequence>MNSNFKIVNLNTNTVWESPNLPVGWINIGNVPFELKSSKGGLAINRTAPSKKNNLRSRDLYVDVQGVRSVYFLINTSFGLRVNGGHEWEGCQVGSILVSAMNGDTVERPLILGVNIRDWYRGFQPHAVFKLEDEEAVEAFYNEKTGESIDMLEIELPTAMHLGRISIEARLESPIPLEPATLHDIKAELVETALPAEGKKKPKTEFSAELVGEPIETSYPRVQVLGITCKTSGY</sequence>
<proteinExistence type="predicted"/>
<comment type="caution">
    <text evidence="1">The sequence shown here is derived from an EMBL/GenBank/DDBJ whole genome shotgun (WGS) entry which is preliminary data.</text>
</comment>
<name>A0A0F9KBU3_9ZZZZ</name>